<feature type="region of interest" description="Disordered" evidence="1">
    <location>
        <begin position="14"/>
        <end position="40"/>
    </location>
</feature>
<gene>
    <name evidence="2" type="ORF">D4764_04G0014050</name>
</gene>
<protein>
    <submittedName>
        <fullName evidence="2">Uncharacterized protein</fullName>
    </submittedName>
</protein>
<dbReference type="Proteomes" id="UP000324091">
    <property type="component" value="Chromosome 4"/>
</dbReference>
<reference evidence="2 3" key="1">
    <citation type="submission" date="2019-04" db="EMBL/GenBank/DDBJ databases">
        <title>Chromosome genome assembly for Takifugu flavidus.</title>
        <authorList>
            <person name="Xiao S."/>
        </authorList>
    </citation>
    <scope>NUCLEOTIDE SEQUENCE [LARGE SCALE GENOMIC DNA]</scope>
    <source>
        <strain evidence="2">HTHZ2018</strain>
        <tissue evidence="2">Muscle</tissue>
    </source>
</reference>
<sequence>MGLNIMSQRCSTGFRSGEHGGQSMVSIPSSSRNCLHTLAT</sequence>
<proteinExistence type="predicted"/>
<name>A0A5C6N7P5_9TELE</name>
<evidence type="ECO:0000313" key="2">
    <source>
        <dbReference type="EMBL" id="TWW62758.1"/>
    </source>
</evidence>
<organism evidence="2 3">
    <name type="scientific">Takifugu flavidus</name>
    <name type="common">sansaifugu</name>
    <dbReference type="NCBI Taxonomy" id="433684"/>
    <lineage>
        <taxon>Eukaryota</taxon>
        <taxon>Metazoa</taxon>
        <taxon>Chordata</taxon>
        <taxon>Craniata</taxon>
        <taxon>Vertebrata</taxon>
        <taxon>Euteleostomi</taxon>
        <taxon>Actinopterygii</taxon>
        <taxon>Neopterygii</taxon>
        <taxon>Teleostei</taxon>
        <taxon>Neoteleostei</taxon>
        <taxon>Acanthomorphata</taxon>
        <taxon>Eupercaria</taxon>
        <taxon>Tetraodontiformes</taxon>
        <taxon>Tetradontoidea</taxon>
        <taxon>Tetraodontidae</taxon>
        <taxon>Takifugu</taxon>
    </lineage>
</organism>
<comment type="caution">
    <text evidence="2">The sequence shown here is derived from an EMBL/GenBank/DDBJ whole genome shotgun (WGS) entry which is preliminary data.</text>
</comment>
<dbReference type="AlphaFoldDB" id="A0A5C6N7P5"/>
<evidence type="ECO:0000256" key="1">
    <source>
        <dbReference type="SAM" id="MobiDB-lite"/>
    </source>
</evidence>
<feature type="compositionally biased region" description="Polar residues" evidence="1">
    <location>
        <begin position="23"/>
        <end position="40"/>
    </location>
</feature>
<keyword evidence="3" id="KW-1185">Reference proteome</keyword>
<evidence type="ECO:0000313" key="3">
    <source>
        <dbReference type="Proteomes" id="UP000324091"/>
    </source>
</evidence>
<accession>A0A5C6N7P5</accession>
<dbReference type="EMBL" id="RHFK02000017">
    <property type="protein sequence ID" value="TWW62758.1"/>
    <property type="molecule type" value="Genomic_DNA"/>
</dbReference>